<organism evidence="2 3">
    <name type="scientific">Hibiscus sabdariffa</name>
    <name type="common">roselle</name>
    <dbReference type="NCBI Taxonomy" id="183260"/>
    <lineage>
        <taxon>Eukaryota</taxon>
        <taxon>Viridiplantae</taxon>
        <taxon>Streptophyta</taxon>
        <taxon>Embryophyta</taxon>
        <taxon>Tracheophyta</taxon>
        <taxon>Spermatophyta</taxon>
        <taxon>Magnoliopsida</taxon>
        <taxon>eudicotyledons</taxon>
        <taxon>Gunneridae</taxon>
        <taxon>Pentapetalae</taxon>
        <taxon>rosids</taxon>
        <taxon>malvids</taxon>
        <taxon>Malvales</taxon>
        <taxon>Malvaceae</taxon>
        <taxon>Malvoideae</taxon>
        <taxon>Hibiscus</taxon>
    </lineage>
</organism>
<evidence type="ECO:0000256" key="1">
    <source>
        <dbReference type="SAM" id="MobiDB-lite"/>
    </source>
</evidence>
<feature type="region of interest" description="Disordered" evidence="1">
    <location>
        <begin position="34"/>
        <end position="60"/>
    </location>
</feature>
<reference evidence="2 3" key="1">
    <citation type="journal article" date="2024" name="G3 (Bethesda)">
        <title>Genome assembly of Hibiscus sabdariffa L. provides insights into metabolisms of medicinal natural products.</title>
        <authorList>
            <person name="Kim T."/>
        </authorList>
    </citation>
    <scope>NUCLEOTIDE SEQUENCE [LARGE SCALE GENOMIC DNA]</scope>
    <source>
        <strain evidence="2">TK-2024</strain>
        <tissue evidence="2">Old leaves</tissue>
    </source>
</reference>
<name>A0ABR2UBU4_9ROSI</name>
<gene>
    <name evidence="2" type="ORF">V6N11_053010</name>
</gene>
<evidence type="ECO:0000313" key="2">
    <source>
        <dbReference type="EMBL" id="KAK9047155.1"/>
    </source>
</evidence>
<feature type="compositionally biased region" description="Basic and acidic residues" evidence="1">
    <location>
        <begin position="34"/>
        <end position="44"/>
    </location>
</feature>
<dbReference type="Proteomes" id="UP001396334">
    <property type="component" value="Unassembled WGS sequence"/>
</dbReference>
<comment type="caution">
    <text evidence="2">The sequence shown here is derived from an EMBL/GenBank/DDBJ whole genome shotgun (WGS) entry which is preliminary data.</text>
</comment>
<proteinExistence type="predicted"/>
<evidence type="ECO:0000313" key="3">
    <source>
        <dbReference type="Proteomes" id="UP001396334"/>
    </source>
</evidence>
<accession>A0ABR2UBU4</accession>
<protein>
    <submittedName>
        <fullName evidence="2">Uncharacterized protein</fullName>
    </submittedName>
</protein>
<dbReference type="EMBL" id="JBBPBN010000001">
    <property type="protein sequence ID" value="KAK9047155.1"/>
    <property type="molecule type" value="Genomic_DNA"/>
</dbReference>
<sequence length="119" mass="13360">MRGGQNANELCKDPFAKPPMKAVEEKGSKRFELGLIGRQREPKADLASQSTEPLPSRGIHEISIAHARPRRVAIARTRGSSRVFDEVHRLQPIGMELNSIKAWRPNEKKIITKQTRAIA</sequence>
<keyword evidence="3" id="KW-1185">Reference proteome</keyword>